<dbReference type="Proteomes" id="UP000054988">
    <property type="component" value="Unassembled WGS sequence"/>
</dbReference>
<comment type="caution">
    <text evidence="1">The sequence shown here is derived from an EMBL/GenBank/DDBJ whole genome shotgun (WGS) entry which is preliminary data.</text>
</comment>
<reference evidence="1 2" key="1">
    <citation type="submission" date="2015-12" db="EMBL/GenBank/DDBJ databases">
        <title>Draft genome sequence of Moniliophthora roreri, the causal agent of frosty pod rot of cacao.</title>
        <authorList>
            <person name="Aime M.C."/>
            <person name="Diaz-Valderrama J.R."/>
            <person name="Kijpornyongpan T."/>
            <person name="Phillips-Mora W."/>
        </authorList>
    </citation>
    <scope>NUCLEOTIDE SEQUENCE [LARGE SCALE GENOMIC DNA]</scope>
    <source>
        <strain evidence="1 2">MCA 2952</strain>
    </source>
</reference>
<organism evidence="1 2">
    <name type="scientific">Moniliophthora roreri</name>
    <name type="common">Frosty pod rot fungus</name>
    <name type="synonym">Monilia roreri</name>
    <dbReference type="NCBI Taxonomy" id="221103"/>
    <lineage>
        <taxon>Eukaryota</taxon>
        <taxon>Fungi</taxon>
        <taxon>Dikarya</taxon>
        <taxon>Basidiomycota</taxon>
        <taxon>Agaricomycotina</taxon>
        <taxon>Agaricomycetes</taxon>
        <taxon>Agaricomycetidae</taxon>
        <taxon>Agaricales</taxon>
        <taxon>Marasmiineae</taxon>
        <taxon>Marasmiaceae</taxon>
        <taxon>Moniliophthora</taxon>
    </lineage>
</organism>
<proteinExistence type="predicted"/>
<dbReference type="AlphaFoldDB" id="A0A0W0G964"/>
<evidence type="ECO:0000313" key="1">
    <source>
        <dbReference type="EMBL" id="KTB45090.1"/>
    </source>
</evidence>
<dbReference type="EMBL" id="LATX01000782">
    <property type="protein sequence ID" value="KTB45090.1"/>
    <property type="molecule type" value="Genomic_DNA"/>
</dbReference>
<gene>
    <name evidence="1" type="ORF">WG66_2329</name>
</gene>
<name>A0A0W0G964_MONRR</name>
<evidence type="ECO:0000313" key="2">
    <source>
        <dbReference type="Proteomes" id="UP000054988"/>
    </source>
</evidence>
<sequence length="280" mass="31340">MIKRRLSARLADKVTEERKTYPDLISARLASSIPAALVVSYKPNRKHSTVYMHRIGEKILSPAVNLRGEVGGRDQIERDMRAKSMSQLSLSLLPILPLREPSLQMEMELPVVVKETFTGPSSTPASESTSKRFRTAAERKAELQSDPWIDQTKITTKKVRCLGCGNDIKLDKREGYDYYVTPWNKHKKACKYVKEGRMTDKLRSGPELVAEKTRDGLLHPLVVLGSTETTRTSTPLDLNIQNHPVPEGFAMITSGALMRGMGNQGLFLWGIPPSDQPKNL</sequence>
<protein>
    <submittedName>
        <fullName evidence="1">Uncharacterized protein</fullName>
    </submittedName>
</protein>
<accession>A0A0W0G964</accession>